<organism evidence="2 3">
    <name type="scientific">Portunus trituberculatus</name>
    <name type="common">Swimming crab</name>
    <name type="synonym">Neptunus trituberculatus</name>
    <dbReference type="NCBI Taxonomy" id="210409"/>
    <lineage>
        <taxon>Eukaryota</taxon>
        <taxon>Metazoa</taxon>
        <taxon>Ecdysozoa</taxon>
        <taxon>Arthropoda</taxon>
        <taxon>Crustacea</taxon>
        <taxon>Multicrustacea</taxon>
        <taxon>Malacostraca</taxon>
        <taxon>Eumalacostraca</taxon>
        <taxon>Eucarida</taxon>
        <taxon>Decapoda</taxon>
        <taxon>Pleocyemata</taxon>
        <taxon>Brachyura</taxon>
        <taxon>Eubrachyura</taxon>
        <taxon>Portunoidea</taxon>
        <taxon>Portunidae</taxon>
        <taxon>Portuninae</taxon>
        <taxon>Portunus</taxon>
    </lineage>
</organism>
<feature type="compositionally biased region" description="Low complexity" evidence="1">
    <location>
        <begin position="11"/>
        <end position="25"/>
    </location>
</feature>
<reference evidence="2 3" key="1">
    <citation type="submission" date="2019-05" db="EMBL/GenBank/DDBJ databases">
        <title>Another draft genome of Portunus trituberculatus and its Hox gene families provides insights of decapod evolution.</title>
        <authorList>
            <person name="Jeong J.-H."/>
            <person name="Song I."/>
            <person name="Kim S."/>
            <person name="Choi T."/>
            <person name="Kim D."/>
            <person name="Ryu S."/>
            <person name="Kim W."/>
        </authorList>
    </citation>
    <scope>NUCLEOTIDE SEQUENCE [LARGE SCALE GENOMIC DNA]</scope>
    <source>
        <tissue evidence="2">Muscle</tissue>
    </source>
</reference>
<evidence type="ECO:0000313" key="2">
    <source>
        <dbReference type="EMBL" id="MPC81395.1"/>
    </source>
</evidence>
<dbReference type="EMBL" id="VSRR010056858">
    <property type="protein sequence ID" value="MPC81395.1"/>
    <property type="molecule type" value="Genomic_DNA"/>
</dbReference>
<gene>
    <name evidence="2" type="ORF">E2C01_076009</name>
</gene>
<feature type="region of interest" description="Disordered" evidence="1">
    <location>
        <begin position="1"/>
        <end position="25"/>
    </location>
</feature>
<name>A0A5B7IGQ9_PORTR</name>
<proteinExistence type="predicted"/>
<dbReference type="Proteomes" id="UP000324222">
    <property type="component" value="Unassembled WGS sequence"/>
</dbReference>
<sequence>MHRQQQKNNFTLSTSYSSLTASTPSPTLPMCTSGLHQHQYPINVATIHRFPVTHCHAQPHRHITCCISISSHISDSHARYPKASSVDQ</sequence>
<evidence type="ECO:0000256" key="1">
    <source>
        <dbReference type="SAM" id="MobiDB-lite"/>
    </source>
</evidence>
<protein>
    <submittedName>
        <fullName evidence="2">Uncharacterized protein</fullName>
    </submittedName>
</protein>
<evidence type="ECO:0000313" key="3">
    <source>
        <dbReference type="Proteomes" id="UP000324222"/>
    </source>
</evidence>
<comment type="caution">
    <text evidence="2">The sequence shown here is derived from an EMBL/GenBank/DDBJ whole genome shotgun (WGS) entry which is preliminary data.</text>
</comment>
<accession>A0A5B7IGQ9</accession>
<dbReference type="AlphaFoldDB" id="A0A5B7IGQ9"/>
<keyword evidence="3" id="KW-1185">Reference proteome</keyword>
<feature type="compositionally biased region" description="Polar residues" evidence="1">
    <location>
        <begin position="1"/>
        <end position="10"/>
    </location>
</feature>